<organism evidence="2 3">
    <name type="scientific">Paracraurococcus lichenis</name>
    <dbReference type="NCBI Taxonomy" id="3064888"/>
    <lineage>
        <taxon>Bacteria</taxon>
        <taxon>Pseudomonadati</taxon>
        <taxon>Pseudomonadota</taxon>
        <taxon>Alphaproteobacteria</taxon>
        <taxon>Acetobacterales</taxon>
        <taxon>Roseomonadaceae</taxon>
        <taxon>Paracraurococcus</taxon>
    </lineage>
</organism>
<sequence>MTPAPPGVLVTRPEPGAAETARRLAALGWRPVLAPALVLAPRPFAMPAAQALLLTSRAAARSLPPTDIPVLAVGEATAAEARARGFARVEAAAGDAAALAEQAARSLDPRAGPLLLAVGEGYGAGLAADLRARGFRVIRRIAYAARPAEALPAEAVAELQHQGRVVAVLFFSPRSAQCAMSLLKASGLGATVAGMEALAISPRVAEAATRALAPLAWRAVRVADRPDQDALLALLGPR</sequence>
<keyword evidence="3" id="KW-1185">Reference proteome</keyword>
<dbReference type="Proteomes" id="UP001243009">
    <property type="component" value="Unassembled WGS sequence"/>
</dbReference>
<evidence type="ECO:0000259" key="1">
    <source>
        <dbReference type="Pfam" id="PF02602"/>
    </source>
</evidence>
<dbReference type="InterPro" id="IPR003754">
    <property type="entry name" value="4pyrrol_synth_uPrphyn_synth"/>
</dbReference>
<evidence type="ECO:0000313" key="2">
    <source>
        <dbReference type="EMBL" id="MDO9708030.1"/>
    </source>
</evidence>
<reference evidence="2 3" key="1">
    <citation type="submission" date="2023-08" db="EMBL/GenBank/DDBJ databases">
        <title>The draft genome sequence of Paracraurococcus sp. LOR1-02.</title>
        <authorList>
            <person name="Kingkaew E."/>
            <person name="Tanasupawat S."/>
        </authorList>
    </citation>
    <scope>NUCLEOTIDE SEQUENCE [LARGE SCALE GENOMIC DNA]</scope>
    <source>
        <strain evidence="2 3">LOR1-02</strain>
    </source>
</reference>
<feature type="domain" description="Tetrapyrrole biosynthesis uroporphyrinogen III synthase" evidence="1">
    <location>
        <begin position="19"/>
        <end position="232"/>
    </location>
</feature>
<dbReference type="EC" id="4.2.1.75" evidence="2"/>
<dbReference type="InterPro" id="IPR036108">
    <property type="entry name" value="4pyrrol_syn_uPrphyn_synt_sf"/>
</dbReference>
<proteinExistence type="predicted"/>
<dbReference type="GO" id="GO:0004852">
    <property type="term" value="F:uroporphyrinogen-III synthase activity"/>
    <property type="evidence" value="ECO:0007669"/>
    <property type="project" value="UniProtKB-EC"/>
</dbReference>
<keyword evidence="2" id="KW-0456">Lyase</keyword>
<accession>A0ABT9DW57</accession>
<gene>
    <name evidence="2" type="ORF">Q7A36_06740</name>
</gene>
<comment type="caution">
    <text evidence="2">The sequence shown here is derived from an EMBL/GenBank/DDBJ whole genome shotgun (WGS) entry which is preliminary data.</text>
</comment>
<dbReference type="EMBL" id="JAUTWS010000005">
    <property type="protein sequence ID" value="MDO9708030.1"/>
    <property type="molecule type" value="Genomic_DNA"/>
</dbReference>
<dbReference type="Pfam" id="PF02602">
    <property type="entry name" value="HEM4"/>
    <property type="match status" value="1"/>
</dbReference>
<dbReference type="SUPFAM" id="SSF69618">
    <property type="entry name" value="HemD-like"/>
    <property type="match status" value="1"/>
</dbReference>
<dbReference type="RefSeq" id="WP_305103074.1">
    <property type="nucleotide sequence ID" value="NZ_JAUTWS010000005.1"/>
</dbReference>
<name>A0ABT9DW57_9PROT</name>
<dbReference type="Gene3D" id="3.40.50.10090">
    <property type="match status" value="2"/>
</dbReference>
<dbReference type="CDD" id="cd06578">
    <property type="entry name" value="HemD"/>
    <property type="match status" value="1"/>
</dbReference>
<protein>
    <submittedName>
        <fullName evidence="2">Uroporphyrinogen-III synthase</fullName>
        <ecNumber evidence="2">4.2.1.75</ecNumber>
    </submittedName>
</protein>
<evidence type="ECO:0000313" key="3">
    <source>
        <dbReference type="Proteomes" id="UP001243009"/>
    </source>
</evidence>